<dbReference type="GO" id="GO:0005634">
    <property type="term" value="C:nucleus"/>
    <property type="evidence" value="ECO:0007669"/>
    <property type="project" value="TreeGrafter"/>
</dbReference>
<dbReference type="SMART" id="SM00129">
    <property type="entry name" value="KISc"/>
    <property type="match status" value="1"/>
</dbReference>
<organism evidence="14 15">
    <name type="scientific">Mesorhabditis spiculigera</name>
    <dbReference type="NCBI Taxonomy" id="96644"/>
    <lineage>
        <taxon>Eukaryota</taxon>
        <taxon>Metazoa</taxon>
        <taxon>Ecdysozoa</taxon>
        <taxon>Nematoda</taxon>
        <taxon>Chromadorea</taxon>
        <taxon>Rhabditida</taxon>
        <taxon>Rhabditina</taxon>
        <taxon>Rhabditomorpha</taxon>
        <taxon>Rhabditoidea</taxon>
        <taxon>Rhabditidae</taxon>
        <taxon>Mesorhabditinae</taxon>
        <taxon>Mesorhabditis</taxon>
    </lineage>
</organism>
<gene>
    <name evidence="14" type="ORF">MSPICULIGERA_LOCUS12009</name>
</gene>
<keyword evidence="2" id="KW-0963">Cytoplasm</keyword>
<dbReference type="PRINTS" id="PR00380">
    <property type="entry name" value="KINESINHEAVY"/>
</dbReference>
<proteinExistence type="inferred from homology"/>
<dbReference type="SUPFAM" id="SSF52540">
    <property type="entry name" value="P-loop containing nucleoside triphosphate hydrolases"/>
    <property type="match status" value="1"/>
</dbReference>
<sequence>MSRSRKDKTKAEVSANVRVCVRTRPLFDAEKKEAPCVKTSVAEKNLTIRGKIYGPFDQVFNEGATQPDVYEKVARQNVELVLQGYNCTIFAYGQTGTGKTYCMEGGADKAYSGNWKTDPHLGIIPRAIEQIFNSLETEGAEEYCIRVSYVELYNEELYDLLAATYEDSQRIRLYEDPAKKGSVIVSGAEEVPVRTREEVFKLLQRGAARKTMAETLMNNRSSRSHCVFVVNVVVRETTLEGQELVRQGKLNLVDLAGSESIGRSGACGQRAKEAGNINQSLLTLGRCITSLTTNAGHIPYRESKLTRLLQDSLGGSTVTTIIATISPSAANFEETLSTLEYASRAKNIRNHPEINEKMSRKAMLKEMSDVIEKLQRDLRNAREKNGIFLSEESYAGMEDQIKAQQKTIEELEGQLEGMMGRLQALVEDMAMMDEQYRALYERKRQVEDRLAKRVEEVETTKKELIESNKRGVALKATLDEMHEVALRLRFQSQQLQRTAFDSVSDLEGVWRKVGALALLAQRNVEAMESMVGELMGKASTISTLSTNGQESLESDGGALKALIEDNGRSINSTLEQWSQQSEVLDADFEQLHAAIAADNDGLRANGEAHLAKWAAEDTVRQTEMARLVAEGLDRLQAFKADSSRKFAELAASQATARQKLQDVLDAEKSRVAAATSQHEDRRQQVDAIVAAYTQQAIKQAEDVASRVASLLREESEASTMESKISAQFFDTTAAQLDVDATTGATKIDEFTRDMQTFADERASISEKMRADLTLAKKTTSQHLSTMGQMLVNSNAAIGTALKGSGEKHTALQQEGGRARAAVAEALASCSLAVDKTISGQVESGAANSRQIIVVASEIESLATQHRDTDIVRPVKSGGTPVKRSYEVLAECEFVPRIDKMLVEHGYDAPARRSLYMTRDSILLADQNVMSPAAVQANKKSRLEQLNEEEEVLDAASGSKPKFSDDEVETLSAVRNNVTSRRPLSTNNQ</sequence>
<dbReference type="GO" id="GO:0008017">
    <property type="term" value="F:microtubule binding"/>
    <property type="evidence" value="ECO:0007669"/>
    <property type="project" value="InterPro"/>
</dbReference>
<evidence type="ECO:0000256" key="4">
    <source>
        <dbReference type="ARBA" id="ARBA00022741"/>
    </source>
</evidence>
<evidence type="ECO:0000313" key="14">
    <source>
        <dbReference type="EMBL" id="CAJ0573656.1"/>
    </source>
</evidence>
<feature type="region of interest" description="Disordered" evidence="12">
    <location>
        <begin position="946"/>
        <end position="988"/>
    </location>
</feature>
<comment type="similarity">
    <text evidence="8">Belongs to the TRAFAC class myosin-kinesin ATPase superfamily. Kinesin family. KIN-5/BimC subfamily.</text>
</comment>
<dbReference type="GO" id="GO:0090307">
    <property type="term" value="P:mitotic spindle assembly"/>
    <property type="evidence" value="ECO:0007669"/>
    <property type="project" value="TreeGrafter"/>
</dbReference>
<dbReference type="PROSITE" id="PS50067">
    <property type="entry name" value="KINESIN_MOTOR_2"/>
    <property type="match status" value="1"/>
</dbReference>
<feature type="compositionally biased region" description="Polar residues" evidence="12">
    <location>
        <begin position="972"/>
        <end position="988"/>
    </location>
</feature>
<evidence type="ECO:0000256" key="11">
    <source>
        <dbReference type="SAM" id="Coils"/>
    </source>
</evidence>
<evidence type="ECO:0000259" key="13">
    <source>
        <dbReference type="PROSITE" id="PS50067"/>
    </source>
</evidence>
<name>A0AA36CTG2_9BILA</name>
<comment type="subcellular location">
    <subcellularLocation>
        <location evidence="1">Cytoplasm</location>
        <location evidence="1">Cytoskeleton</location>
    </subcellularLocation>
</comment>
<evidence type="ECO:0000256" key="12">
    <source>
        <dbReference type="SAM" id="MobiDB-lite"/>
    </source>
</evidence>
<dbReference type="Pfam" id="PF00225">
    <property type="entry name" value="Kinesin"/>
    <property type="match status" value="1"/>
</dbReference>
<evidence type="ECO:0000256" key="8">
    <source>
        <dbReference type="ARBA" id="ARBA00034704"/>
    </source>
</evidence>
<evidence type="ECO:0000256" key="6">
    <source>
        <dbReference type="ARBA" id="ARBA00023175"/>
    </source>
</evidence>
<dbReference type="InterPro" id="IPR036961">
    <property type="entry name" value="Kinesin_motor_dom_sf"/>
</dbReference>
<keyword evidence="5 9" id="KW-0067">ATP-binding</keyword>
<keyword evidence="4 9" id="KW-0547">Nucleotide-binding</keyword>
<dbReference type="InterPro" id="IPR019821">
    <property type="entry name" value="Kinesin_motor_CS"/>
</dbReference>
<feature type="domain" description="Kinesin motor" evidence="13">
    <location>
        <begin position="16"/>
        <end position="348"/>
    </location>
</feature>
<feature type="binding site" evidence="9">
    <location>
        <begin position="93"/>
        <end position="100"/>
    </location>
    <ligand>
        <name>ATP</name>
        <dbReference type="ChEBI" id="CHEBI:30616"/>
    </ligand>
</feature>
<reference evidence="14" key="1">
    <citation type="submission" date="2023-06" db="EMBL/GenBank/DDBJ databases">
        <authorList>
            <person name="Delattre M."/>
        </authorList>
    </citation>
    <scope>NUCLEOTIDE SEQUENCE</scope>
    <source>
        <strain evidence="14">AF72</strain>
    </source>
</reference>
<comment type="caution">
    <text evidence="14">The sequence shown here is derived from an EMBL/GenBank/DDBJ whole genome shotgun (WGS) entry which is preliminary data.</text>
</comment>
<evidence type="ECO:0000256" key="9">
    <source>
        <dbReference type="PROSITE-ProRule" id="PRU00283"/>
    </source>
</evidence>
<dbReference type="PROSITE" id="PS00411">
    <property type="entry name" value="KINESIN_MOTOR_1"/>
    <property type="match status" value="1"/>
</dbReference>
<dbReference type="Proteomes" id="UP001177023">
    <property type="component" value="Unassembled WGS sequence"/>
</dbReference>
<dbReference type="InterPro" id="IPR001752">
    <property type="entry name" value="Kinesin_motor_dom"/>
</dbReference>
<evidence type="ECO:0000256" key="10">
    <source>
        <dbReference type="RuleBase" id="RU000394"/>
    </source>
</evidence>
<dbReference type="GO" id="GO:0007018">
    <property type="term" value="P:microtubule-based movement"/>
    <property type="evidence" value="ECO:0007669"/>
    <property type="project" value="InterPro"/>
</dbReference>
<keyword evidence="7" id="KW-0206">Cytoskeleton</keyword>
<evidence type="ECO:0000256" key="1">
    <source>
        <dbReference type="ARBA" id="ARBA00004245"/>
    </source>
</evidence>
<dbReference type="FunFam" id="3.40.850.10:FF:000019">
    <property type="entry name" value="Kinesin-like protein KIN-5D"/>
    <property type="match status" value="1"/>
</dbReference>
<dbReference type="InterPro" id="IPR047149">
    <property type="entry name" value="KIF11-like"/>
</dbReference>
<dbReference type="PANTHER" id="PTHR47970:SF12">
    <property type="entry name" value="KINESIN FAMILY MEMBER 11"/>
    <property type="match status" value="1"/>
</dbReference>
<protein>
    <recommendedName>
        <fullName evidence="10">Kinesin-like protein</fullName>
    </recommendedName>
</protein>
<evidence type="ECO:0000256" key="3">
    <source>
        <dbReference type="ARBA" id="ARBA00022701"/>
    </source>
</evidence>
<feature type="non-terminal residue" evidence="14">
    <location>
        <position position="1"/>
    </location>
</feature>
<accession>A0AA36CTG2</accession>
<keyword evidence="3 10" id="KW-0493">Microtubule</keyword>
<keyword evidence="6 9" id="KW-0505">Motor protein</keyword>
<dbReference type="GO" id="GO:0005876">
    <property type="term" value="C:spindle microtubule"/>
    <property type="evidence" value="ECO:0007669"/>
    <property type="project" value="TreeGrafter"/>
</dbReference>
<dbReference type="AlphaFoldDB" id="A0AA36CTG2"/>
<feature type="coiled-coil region" evidence="11">
    <location>
        <begin position="364"/>
        <end position="467"/>
    </location>
</feature>
<keyword evidence="15" id="KW-1185">Reference proteome</keyword>
<dbReference type="GO" id="GO:0008574">
    <property type="term" value="F:plus-end-directed microtubule motor activity"/>
    <property type="evidence" value="ECO:0007669"/>
    <property type="project" value="TreeGrafter"/>
</dbReference>
<evidence type="ECO:0000256" key="7">
    <source>
        <dbReference type="ARBA" id="ARBA00023212"/>
    </source>
</evidence>
<dbReference type="GO" id="GO:0072686">
    <property type="term" value="C:mitotic spindle"/>
    <property type="evidence" value="ECO:0007669"/>
    <property type="project" value="TreeGrafter"/>
</dbReference>
<evidence type="ECO:0000256" key="2">
    <source>
        <dbReference type="ARBA" id="ARBA00022490"/>
    </source>
</evidence>
<dbReference type="PANTHER" id="PTHR47970">
    <property type="entry name" value="KINESIN-LIKE PROTEIN KIF11"/>
    <property type="match status" value="1"/>
</dbReference>
<dbReference type="GO" id="GO:0005524">
    <property type="term" value="F:ATP binding"/>
    <property type="evidence" value="ECO:0007669"/>
    <property type="project" value="UniProtKB-UniRule"/>
</dbReference>
<dbReference type="GO" id="GO:0051231">
    <property type="term" value="P:spindle elongation"/>
    <property type="evidence" value="ECO:0007669"/>
    <property type="project" value="TreeGrafter"/>
</dbReference>
<evidence type="ECO:0000313" key="15">
    <source>
        <dbReference type="Proteomes" id="UP001177023"/>
    </source>
</evidence>
<dbReference type="EMBL" id="CATQJA010002621">
    <property type="protein sequence ID" value="CAJ0573656.1"/>
    <property type="molecule type" value="Genomic_DNA"/>
</dbReference>
<dbReference type="Gene3D" id="3.40.850.10">
    <property type="entry name" value="Kinesin motor domain"/>
    <property type="match status" value="1"/>
</dbReference>
<keyword evidence="11" id="KW-0175">Coiled coil</keyword>
<dbReference type="InterPro" id="IPR027417">
    <property type="entry name" value="P-loop_NTPase"/>
</dbReference>
<evidence type="ECO:0000256" key="5">
    <source>
        <dbReference type="ARBA" id="ARBA00022840"/>
    </source>
</evidence>